<evidence type="ECO:0000256" key="1">
    <source>
        <dbReference type="SAM" id="SignalP"/>
    </source>
</evidence>
<reference evidence="2 3" key="1">
    <citation type="submission" date="2016-10" db="EMBL/GenBank/DDBJ databases">
        <title>Comparative genome analysis of multiple Pseudomonas spp. focuses on biocontrol and plant growth promoting traits.</title>
        <authorList>
            <person name="Tao X.-Y."/>
            <person name="Taylor C.G."/>
        </authorList>
    </citation>
    <scope>NUCLEOTIDE SEQUENCE [LARGE SCALE GENOMIC DNA]</scope>
    <source>
        <strain evidence="2 3">38D4</strain>
    </source>
</reference>
<organism evidence="2 3">
    <name type="scientific">Pseudomonas brassicacearum</name>
    <dbReference type="NCBI Taxonomy" id="930166"/>
    <lineage>
        <taxon>Bacteria</taxon>
        <taxon>Pseudomonadati</taxon>
        <taxon>Pseudomonadota</taxon>
        <taxon>Gammaproteobacteria</taxon>
        <taxon>Pseudomonadales</taxon>
        <taxon>Pseudomonadaceae</taxon>
        <taxon>Pseudomonas</taxon>
    </lineage>
</organism>
<dbReference type="AlphaFoldDB" id="A0A423JX85"/>
<comment type="caution">
    <text evidence="2">The sequence shown here is derived from an EMBL/GenBank/DDBJ whole genome shotgun (WGS) entry which is preliminary data.</text>
</comment>
<accession>A0A423JX85</accession>
<dbReference type="EMBL" id="MOBO01000001">
    <property type="protein sequence ID" value="RON42305.1"/>
    <property type="molecule type" value="Genomic_DNA"/>
</dbReference>
<evidence type="ECO:0000313" key="2">
    <source>
        <dbReference type="EMBL" id="RON42305.1"/>
    </source>
</evidence>
<protein>
    <submittedName>
        <fullName evidence="2">Uncharacterized protein</fullName>
    </submittedName>
</protein>
<proteinExistence type="predicted"/>
<gene>
    <name evidence="2" type="ORF">BK664_01595</name>
</gene>
<name>A0A423JX85_9PSED</name>
<feature type="signal peptide" evidence="1">
    <location>
        <begin position="1"/>
        <end position="27"/>
    </location>
</feature>
<keyword evidence="1" id="KW-0732">Signal</keyword>
<dbReference type="RefSeq" id="WP_123364215.1">
    <property type="nucleotide sequence ID" value="NZ_MOBO01000001.1"/>
</dbReference>
<feature type="chain" id="PRO_5019504719" evidence="1">
    <location>
        <begin position="28"/>
        <end position="196"/>
    </location>
</feature>
<evidence type="ECO:0000313" key="3">
    <source>
        <dbReference type="Proteomes" id="UP000286351"/>
    </source>
</evidence>
<sequence>MNRRSVLKAGLATSLLPLFGLNGFAKAFALQNNVKLKAILSDARFPASSEFGAQAAAMGIPHLISKGDITAVWQKHLDPLWREGTASVMGLTTQEQLFCLERLAWDRGMKVLMRVEHDDRGDGDLTHKIVAPPLLAENAAFAVRNERHWPADLAALLTSCPSSHLSGNCASRVVPSRGKLSDQLVTWVIAPANRTS</sequence>
<dbReference type="Proteomes" id="UP000286351">
    <property type="component" value="Unassembled WGS sequence"/>
</dbReference>